<gene>
    <name evidence="1" type="ORF">O185_22550</name>
</gene>
<keyword evidence="2" id="KW-1185">Reference proteome</keyword>
<sequence>MDFVRFGSRIATIHQDKVEALKLVHHHTTKGIVHLDSKHLSDEILKLIEQIYTAEEPAVRIDLLFSMIAMSRRLFME</sequence>
<protein>
    <submittedName>
        <fullName evidence="1">Uncharacterized protein</fullName>
    </submittedName>
</protein>
<comment type="caution">
    <text evidence="1">The sequence shown here is derived from an EMBL/GenBank/DDBJ whole genome shotgun (WGS) entry which is preliminary data.</text>
</comment>
<name>U7QSJ3_PHOTE</name>
<dbReference type="EMBL" id="AXDT01000261">
    <property type="protein sequence ID" value="ERT10848.1"/>
    <property type="molecule type" value="Genomic_DNA"/>
</dbReference>
<dbReference type="AlphaFoldDB" id="U7QSJ3"/>
<reference evidence="1 2" key="1">
    <citation type="submission" date="2013-10" db="EMBL/GenBank/DDBJ databases">
        <title>Whole Genome Shotgun Sequence of Photorhabdus temperata J3.</title>
        <authorList>
            <person name="Park G.-S."/>
            <person name="Hong S.-J."/>
            <person name="Shin J.-H."/>
        </authorList>
    </citation>
    <scope>NUCLEOTIDE SEQUENCE [LARGE SCALE GENOMIC DNA]</scope>
    <source>
        <strain evidence="1 2">J3</strain>
    </source>
</reference>
<dbReference type="Proteomes" id="UP000017133">
    <property type="component" value="Unassembled WGS sequence"/>
</dbReference>
<accession>U7QSJ3</accession>
<evidence type="ECO:0000313" key="2">
    <source>
        <dbReference type="Proteomes" id="UP000017133"/>
    </source>
</evidence>
<organism evidence="1 2">
    <name type="scientific">Photorhabdus temperata J3</name>
    <dbReference type="NCBI Taxonomy" id="1389415"/>
    <lineage>
        <taxon>Bacteria</taxon>
        <taxon>Pseudomonadati</taxon>
        <taxon>Pseudomonadota</taxon>
        <taxon>Gammaproteobacteria</taxon>
        <taxon>Enterobacterales</taxon>
        <taxon>Morganellaceae</taxon>
        <taxon>Photorhabdus</taxon>
    </lineage>
</organism>
<evidence type="ECO:0000313" key="1">
    <source>
        <dbReference type="EMBL" id="ERT10848.1"/>
    </source>
</evidence>
<proteinExistence type="predicted"/>